<keyword evidence="1" id="KW-0677">Repeat</keyword>
<keyword evidence="2" id="KW-0547">Nucleotide-binding</keyword>
<evidence type="ECO:0000313" key="7">
    <source>
        <dbReference type="EMBL" id="GBF32900.1"/>
    </source>
</evidence>
<dbReference type="RefSeq" id="WP_104371370.1">
    <property type="nucleotide sequence ID" value="NZ_BFAV01000071.1"/>
</dbReference>
<evidence type="ECO:0000256" key="5">
    <source>
        <dbReference type="SAM" id="MobiDB-lite"/>
    </source>
</evidence>
<dbReference type="PROSITE" id="PS00211">
    <property type="entry name" value="ABC_TRANSPORTER_1"/>
    <property type="match status" value="2"/>
</dbReference>
<dbReference type="SMART" id="SM00382">
    <property type="entry name" value="AAA"/>
    <property type="match status" value="2"/>
</dbReference>
<dbReference type="Pfam" id="PF12848">
    <property type="entry name" value="ABC_tran_Xtn"/>
    <property type="match status" value="1"/>
</dbReference>
<dbReference type="GO" id="GO:0016887">
    <property type="term" value="F:ATP hydrolysis activity"/>
    <property type="evidence" value="ECO:0007669"/>
    <property type="project" value="InterPro"/>
</dbReference>
<dbReference type="InterPro" id="IPR017871">
    <property type="entry name" value="ABC_transporter-like_CS"/>
</dbReference>
<evidence type="ECO:0000313" key="8">
    <source>
        <dbReference type="Proteomes" id="UP000239549"/>
    </source>
</evidence>
<keyword evidence="4" id="KW-0175">Coiled coil</keyword>
<dbReference type="InterPro" id="IPR032781">
    <property type="entry name" value="ABC_tran_Xtn"/>
</dbReference>
<dbReference type="PROSITE" id="PS50893">
    <property type="entry name" value="ABC_TRANSPORTER_2"/>
    <property type="match status" value="2"/>
</dbReference>
<gene>
    <name evidence="7" type="ORF">DCCM_1997</name>
</gene>
<accession>A0A2L2XA08</accession>
<dbReference type="FunFam" id="3.40.50.300:FF:000011">
    <property type="entry name" value="Putative ABC transporter ATP-binding component"/>
    <property type="match status" value="1"/>
</dbReference>
<sequence length="632" mass="71534">MIVLQASHVQKSFGDNVVLADITMAVREKERVGLVGTNGAGKSTLLKILAGLTSPDAGEIIKPSGFTLGYLAQDSGLDSDRTVWEEMIEAFRPILDMAKELRQLEHNLSTPEAMSRYDLLSEEFRRQGGYSYRADTARVLKGLNFQDGQFDLPINTLSGGQKTRLALARLLLLKPGLLILDEPTNYLDLETLFWLEQYLKSYPGSVLVVSHDRYFLDQVAGIIYELENGRVTRYPGNYSRFMDLKSENIHQMERAYKRQREEIARQEEFVRRNIARATTASRARSRLKALEKIIPLEKPAIGKTASFSFGIERQSGTEVLKAKDLSIGYPGAALAQKLTFSISRGETVALVGPNGIGKTTLLKTIAGIIAPLAGHFLLGTNVSIGYYRQEQAAAWSTKQALYEIWDCFPEMDEKDVRSVLGSFLIRGDAVYKTMDELSGGERARVSLARLMLQKPNLLLLDEPTNHLDIYSKEVLEETLVDFPGTILLVSHDRYFLNKTAGRILELNTGGLLDFPGSYQYYLEKKQQMEQELDAGSGNDNKPGRQAGENRNNYELQKEEKRRQEKIQRRIEKIEADIAEAEKQAETLEKEMQQPEVYQDVELLMNKNSRLEELKSSLEKYYNEWMELNENNV</sequence>
<dbReference type="SUPFAM" id="SSF52540">
    <property type="entry name" value="P-loop containing nucleoside triphosphate hydrolases"/>
    <property type="match status" value="2"/>
</dbReference>
<evidence type="ECO:0000256" key="4">
    <source>
        <dbReference type="SAM" id="Coils"/>
    </source>
</evidence>
<protein>
    <submittedName>
        <fullName evidence="7">ABC transporter</fullName>
    </submittedName>
</protein>
<evidence type="ECO:0000256" key="2">
    <source>
        <dbReference type="ARBA" id="ARBA00022741"/>
    </source>
</evidence>
<dbReference type="InterPro" id="IPR037118">
    <property type="entry name" value="Val-tRNA_synth_C_sf"/>
</dbReference>
<keyword evidence="8" id="KW-1185">Reference proteome</keyword>
<dbReference type="InterPro" id="IPR032524">
    <property type="entry name" value="ABC_tran_C"/>
</dbReference>
<feature type="domain" description="ABC transporter" evidence="6">
    <location>
        <begin position="320"/>
        <end position="533"/>
    </location>
</feature>
<proteinExistence type="predicted"/>
<feature type="region of interest" description="Disordered" evidence="5">
    <location>
        <begin position="530"/>
        <end position="561"/>
    </location>
</feature>
<keyword evidence="3" id="KW-0067">ATP-binding</keyword>
<dbReference type="CDD" id="cd03221">
    <property type="entry name" value="ABCF_EF-3"/>
    <property type="match status" value="2"/>
</dbReference>
<dbReference type="GO" id="GO:0005524">
    <property type="term" value="F:ATP binding"/>
    <property type="evidence" value="ECO:0007669"/>
    <property type="project" value="UniProtKB-KW"/>
</dbReference>
<dbReference type="OrthoDB" id="1624247at2"/>
<evidence type="ECO:0000256" key="1">
    <source>
        <dbReference type="ARBA" id="ARBA00022737"/>
    </source>
</evidence>
<reference evidence="8" key="1">
    <citation type="submission" date="2018-02" db="EMBL/GenBank/DDBJ databases">
        <title>Genome sequence of Desulfocucumis palustris strain NAW-5.</title>
        <authorList>
            <person name="Watanabe M."/>
            <person name="Kojima H."/>
            <person name="Fukui M."/>
        </authorList>
    </citation>
    <scope>NUCLEOTIDE SEQUENCE [LARGE SCALE GENOMIC DNA]</scope>
    <source>
        <strain evidence="8">NAW-5</strain>
    </source>
</reference>
<feature type="domain" description="ABC transporter" evidence="6">
    <location>
        <begin position="4"/>
        <end position="253"/>
    </location>
</feature>
<dbReference type="AlphaFoldDB" id="A0A2L2XA08"/>
<dbReference type="Proteomes" id="UP000239549">
    <property type="component" value="Unassembled WGS sequence"/>
</dbReference>
<dbReference type="PANTHER" id="PTHR42855:SF2">
    <property type="entry name" value="DRUG RESISTANCE ABC TRANSPORTER,ATP-BINDING PROTEIN"/>
    <property type="match status" value="1"/>
</dbReference>
<dbReference type="PANTHER" id="PTHR42855">
    <property type="entry name" value="ABC TRANSPORTER ATP-BINDING SUBUNIT"/>
    <property type="match status" value="1"/>
</dbReference>
<dbReference type="Pfam" id="PF00005">
    <property type="entry name" value="ABC_tran"/>
    <property type="match status" value="2"/>
</dbReference>
<name>A0A2L2XA08_9FIRM</name>
<dbReference type="InterPro" id="IPR003593">
    <property type="entry name" value="AAA+_ATPase"/>
</dbReference>
<evidence type="ECO:0000259" key="6">
    <source>
        <dbReference type="PROSITE" id="PS50893"/>
    </source>
</evidence>
<dbReference type="GO" id="GO:0003677">
    <property type="term" value="F:DNA binding"/>
    <property type="evidence" value="ECO:0007669"/>
    <property type="project" value="InterPro"/>
</dbReference>
<dbReference type="InterPro" id="IPR003439">
    <property type="entry name" value="ABC_transporter-like_ATP-bd"/>
</dbReference>
<dbReference type="InterPro" id="IPR027417">
    <property type="entry name" value="P-loop_NTPase"/>
</dbReference>
<evidence type="ECO:0000256" key="3">
    <source>
        <dbReference type="ARBA" id="ARBA00022840"/>
    </source>
</evidence>
<dbReference type="InterPro" id="IPR051309">
    <property type="entry name" value="ABCF_ATPase"/>
</dbReference>
<dbReference type="Gene3D" id="1.10.287.380">
    <property type="entry name" value="Valyl-tRNA synthetase, C-terminal domain"/>
    <property type="match status" value="1"/>
</dbReference>
<dbReference type="FunFam" id="3.40.50.300:FF:000309">
    <property type="entry name" value="ABC transporter ATP-binding protein"/>
    <property type="match status" value="1"/>
</dbReference>
<dbReference type="EMBL" id="BFAV01000071">
    <property type="protein sequence ID" value="GBF32900.1"/>
    <property type="molecule type" value="Genomic_DNA"/>
</dbReference>
<feature type="coiled-coil region" evidence="4">
    <location>
        <begin position="242"/>
        <end position="269"/>
    </location>
</feature>
<organism evidence="7 8">
    <name type="scientific">Desulfocucumis palustris</name>
    <dbReference type="NCBI Taxonomy" id="1898651"/>
    <lineage>
        <taxon>Bacteria</taxon>
        <taxon>Bacillati</taxon>
        <taxon>Bacillota</taxon>
        <taxon>Clostridia</taxon>
        <taxon>Eubacteriales</taxon>
        <taxon>Desulfocucumaceae</taxon>
        <taxon>Desulfocucumis</taxon>
    </lineage>
</organism>
<dbReference type="Gene3D" id="3.40.50.300">
    <property type="entry name" value="P-loop containing nucleotide triphosphate hydrolases"/>
    <property type="match status" value="2"/>
</dbReference>
<comment type="caution">
    <text evidence="7">The sequence shown here is derived from an EMBL/GenBank/DDBJ whole genome shotgun (WGS) entry which is preliminary data.</text>
</comment>
<dbReference type="Pfam" id="PF16326">
    <property type="entry name" value="ABC_tran_CTD"/>
    <property type="match status" value="1"/>
</dbReference>